<dbReference type="Proteomes" id="UP000766570">
    <property type="component" value="Unassembled WGS sequence"/>
</dbReference>
<comment type="caution">
    <text evidence="2">The sequence shown here is derived from an EMBL/GenBank/DDBJ whole genome shotgun (WGS) entry which is preliminary data.</text>
</comment>
<keyword evidence="1" id="KW-0812">Transmembrane</keyword>
<dbReference type="EMBL" id="JAGIOE010000001">
    <property type="protein sequence ID" value="MBP2373833.1"/>
    <property type="molecule type" value="Genomic_DNA"/>
</dbReference>
<reference evidence="2 3" key="1">
    <citation type="submission" date="2021-03" db="EMBL/GenBank/DDBJ databases">
        <title>Sequencing the genomes of 1000 actinobacteria strains.</title>
        <authorList>
            <person name="Klenk H.-P."/>
        </authorList>
    </citation>
    <scope>NUCLEOTIDE SEQUENCE [LARGE SCALE GENOMIC DNA]</scope>
    <source>
        <strain evidence="2 3">DSM 15454</strain>
    </source>
</reference>
<keyword evidence="1" id="KW-1133">Transmembrane helix</keyword>
<organism evidence="2 3">
    <name type="scientific">Paeniglutamicibacter psychrophenolicus</name>
    <dbReference type="NCBI Taxonomy" id="257454"/>
    <lineage>
        <taxon>Bacteria</taxon>
        <taxon>Bacillati</taxon>
        <taxon>Actinomycetota</taxon>
        <taxon>Actinomycetes</taxon>
        <taxon>Micrococcales</taxon>
        <taxon>Micrococcaceae</taxon>
        <taxon>Paeniglutamicibacter</taxon>
    </lineage>
</organism>
<keyword evidence="1" id="KW-0472">Membrane</keyword>
<protein>
    <submittedName>
        <fullName evidence="2">Phosphoglycerol transferase MdoB-like AlkP superfamily enzyme</fullName>
    </submittedName>
</protein>
<accession>A0ABS4WCG9</accession>
<gene>
    <name evidence="2" type="ORF">JOF46_001745</name>
</gene>
<feature type="transmembrane region" description="Helical" evidence="1">
    <location>
        <begin position="48"/>
        <end position="71"/>
    </location>
</feature>
<evidence type="ECO:0000313" key="2">
    <source>
        <dbReference type="EMBL" id="MBP2373833.1"/>
    </source>
</evidence>
<keyword evidence="3" id="KW-1185">Reference proteome</keyword>
<name>A0ABS4WCG9_9MICC</name>
<sequence>MRTAYKVVAHIIAAAVVVQAALIAWTMFGLIPSFESGVLPSEPPLTAIMHGEVGMLAIPVLVLALLVISIFAHAGLRWALWLVLAVLVQISLAFAAFETAWVGALHGLNAFTIIALAELGVRAVAHAPEHVPGTKHVMRPAV</sequence>
<feature type="transmembrane region" description="Helical" evidence="1">
    <location>
        <begin position="78"/>
        <end position="97"/>
    </location>
</feature>
<evidence type="ECO:0000256" key="1">
    <source>
        <dbReference type="SAM" id="Phobius"/>
    </source>
</evidence>
<dbReference type="RefSeq" id="WP_209906959.1">
    <property type="nucleotide sequence ID" value="NZ_BAAAMI010000011.1"/>
</dbReference>
<evidence type="ECO:0000313" key="3">
    <source>
        <dbReference type="Proteomes" id="UP000766570"/>
    </source>
</evidence>
<feature type="transmembrane region" description="Helical" evidence="1">
    <location>
        <begin position="7"/>
        <end position="28"/>
    </location>
</feature>
<proteinExistence type="predicted"/>